<name>A0A0P0JKY7_BLAVI</name>
<dbReference type="Gene3D" id="1.10.10.1320">
    <property type="entry name" value="Anti-sigma factor, zinc-finger domain"/>
    <property type="match status" value="1"/>
</dbReference>
<evidence type="ECO:0000313" key="2">
    <source>
        <dbReference type="EMBL" id="CUU42574.1"/>
    </source>
</evidence>
<dbReference type="OrthoDB" id="2988517at2"/>
<dbReference type="AlphaFoldDB" id="A0A0P0JKY7"/>
<sequence>MTLPTEAGGPVDELLADYAAGKLRGPMSNLIEAHLELSPRNHGYLRDLDTMGGIMLAEAQPIALTGRDTWLATIMAKDTLPPSPIRLETRQPADPVLPAAIRRLVGRPLADVAWKTVLPGLKECHLGGTDGEASLLWIRAGRAMPSHSHSGLEATLVLKGGFKDVSGHYERGDIAVADETVDHKPVADDDEDCICFVVSEGHVKLTGPIGRIFSRLSGRG</sequence>
<feature type="domain" description="ChrR-like cupin" evidence="1">
    <location>
        <begin position="110"/>
        <end position="198"/>
    </location>
</feature>
<dbReference type="InterPro" id="IPR011051">
    <property type="entry name" value="RmlC_Cupin_sf"/>
</dbReference>
<dbReference type="KEGG" id="bvr:BVIR_2142"/>
<dbReference type="STRING" id="1079.BVIR_2142"/>
<dbReference type="Proteomes" id="UP000065734">
    <property type="component" value="Chromosome I"/>
</dbReference>
<dbReference type="Gene3D" id="2.60.120.10">
    <property type="entry name" value="Jelly Rolls"/>
    <property type="match status" value="1"/>
</dbReference>
<dbReference type="CDD" id="cd20301">
    <property type="entry name" value="cupin_ChrR"/>
    <property type="match status" value="1"/>
</dbReference>
<organism evidence="2 3">
    <name type="scientific">Blastochloris viridis</name>
    <name type="common">Rhodopseudomonas viridis</name>
    <dbReference type="NCBI Taxonomy" id="1079"/>
    <lineage>
        <taxon>Bacteria</taxon>
        <taxon>Pseudomonadati</taxon>
        <taxon>Pseudomonadota</taxon>
        <taxon>Alphaproteobacteria</taxon>
        <taxon>Hyphomicrobiales</taxon>
        <taxon>Blastochloridaceae</taxon>
        <taxon>Blastochloris</taxon>
    </lineage>
</organism>
<protein>
    <submittedName>
        <fullName evidence="2">Transcriptional activator ChrR</fullName>
    </submittedName>
</protein>
<evidence type="ECO:0000313" key="3">
    <source>
        <dbReference type="Proteomes" id="UP000065734"/>
    </source>
</evidence>
<dbReference type="PATRIC" id="fig|1079.6.peg.2223"/>
<accession>A0A0P0JKY7</accession>
<keyword evidence="3" id="KW-1185">Reference proteome</keyword>
<dbReference type="NCBIfam" id="TIGR02451">
    <property type="entry name" value="anti_sig_ChrR"/>
    <property type="match status" value="1"/>
</dbReference>
<evidence type="ECO:0000259" key="1">
    <source>
        <dbReference type="Pfam" id="PF12973"/>
    </source>
</evidence>
<dbReference type="Pfam" id="PF12973">
    <property type="entry name" value="Cupin_7"/>
    <property type="match status" value="1"/>
</dbReference>
<dbReference type="SUPFAM" id="SSF51182">
    <property type="entry name" value="RmlC-like cupins"/>
    <property type="match status" value="1"/>
</dbReference>
<dbReference type="InterPro" id="IPR025979">
    <property type="entry name" value="ChrR-like_cupin_dom"/>
</dbReference>
<dbReference type="RefSeq" id="WP_055037604.1">
    <property type="nucleotide sequence ID" value="NZ_CP012946.1"/>
</dbReference>
<gene>
    <name evidence="2" type="primary">chrR_2</name>
    <name evidence="2" type="ORF">BVIRIDIS_15870</name>
</gene>
<dbReference type="InterPro" id="IPR041916">
    <property type="entry name" value="Anti_sigma_zinc_sf"/>
</dbReference>
<proteinExistence type="predicted"/>
<dbReference type="InterPro" id="IPR012807">
    <property type="entry name" value="Anti-sigma_ChrR"/>
</dbReference>
<dbReference type="EMBL" id="LN907867">
    <property type="protein sequence ID" value="CUU42574.1"/>
    <property type="molecule type" value="Genomic_DNA"/>
</dbReference>
<dbReference type="InterPro" id="IPR014710">
    <property type="entry name" value="RmlC-like_jellyroll"/>
</dbReference>
<reference evidence="3" key="1">
    <citation type="journal article" date="2016" name="Genome Announc.">
        <title>Revised genome sequence of the purple photosynthetic bacterium Blastochloris viridis.</title>
        <authorList>
            <person name="Liu L.N."/>
            <person name="Faulkner M."/>
            <person name="Liu X."/>
            <person name="Huang F."/>
            <person name="Darby A.C."/>
            <person name="Hall N."/>
        </authorList>
    </citation>
    <scope>NUCLEOTIDE SEQUENCE [LARGE SCALE GENOMIC DNA]</scope>
    <source>
        <strain evidence="3">ATCC 19567 / DSM 133 / F</strain>
    </source>
</reference>